<evidence type="ECO:0000256" key="9">
    <source>
        <dbReference type="ARBA" id="ARBA00049563"/>
    </source>
</evidence>
<dbReference type="OrthoDB" id="9776390at2"/>
<comment type="caution">
    <text evidence="14">The sequence shown here is derived from an EMBL/GenBank/DDBJ whole genome shotgun (WGS) entry which is preliminary data.</text>
</comment>
<evidence type="ECO:0000256" key="8">
    <source>
        <dbReference type="ARBA" id="ARBA00022842"/>
    </source>
</evidence>
<dbReference type="InterPro" id="IPR039657">
    <property type="entry name" value="Dimethylallyltransferase"/>
</dbReference>
<comment type="caution">
    <text evidence="10">Lacks conserved residue(s) required for the propagation of feature annotation.</text>
</comment>
<evidence type="ECO:0000256" key="5">
    <source>
        <dbReference type="ARBA" id="ARBA00022694"/>
    </source>
</evidence>
<keyword evidence="8 10" id="KW-0460">Magnesium</keyword>
<dbReference type="GO" id="GO:0006400">
    <property type="term" value="P:tRNA modification"/>
    <property type="evidence" value="ECO:0007669"/>
    <property type="project" value="TreeGrafter"/>
</dbReference>
<dbReference type="EC" id="2.5.1.75" evidence="10"/>
<dbReference type="STRING" id="121821.GCA_001870675_02457"/>
<dbReference type="Proteomes" id="UP000249364">
    <property type="component" value="Unassembled WGS sequence"/>
</dbReference>
<comment type="function">
    <text evidence="2 10 12">Catalyzes the transfer of a dimethylallyl group onto the adenine at position 37 in tRNAs that read codons beginning with uridine, leading to the formation of N6-(dimethylallyl)adenosine (i(6)A).</text>
</comment>
<dbReference type="PANTHER" id="PTHR11088:SF60">
    <property type="entry name" value="TRNA DIMETHYLALLYLTRANSFERASE"/>
    <property type="match status" value="1"/>
</dbReference>
<dbReference type="GO" id="GO:0052381">
    <property type="term" value="F:tRNA dimethylallyltransferase activity"/>
    <property type="evidence" value="ECO:0007669"/>
    <property type="project" value="UniProtKB-UniRule"/>
</dbReference>
<evidence type="ECO:0000256" key="11">
    <source>
        <dbReference type="RuleBase" id="RU003783"/>
    </source>
</evidence>
<evidence type="ECO:0000256" key="10">
    <source>
        <dbReference type="HAMAP-Rule" id="MF_00185"/>
    </source>
</evidence>
<comment type="subunit">
    <text evidence="10">Monomer.</text>
</comment>
<dbReference type="GO" id="GO:0005524">
    <property type="term" value="F:ATP binding"/>
    <property type="evidence" value="ECO:0007669"/>
    <property type="project" value="UniProtKB-UniRule"/>
</dbReference>
<evidence type="ECO:0000313" key="15">
    <source>
        <dbReference type="Proteomes" id="UP000249364"/>
    </source>
</evidence>
<feature type="site" description="Interaction with substrate tRNA" evidence="10">
    <location>
        <position position="117"/>
    </location>
</feature>
<keyword evidence="4 10" id="KW-0808">Transferase</keyword>
<dbReference type="EMBL" id="QKZQ01000001">
    <property type="protein sequence ID" value="PZX48234.1"/>
    <property type="molecule type" value="Genomic_DNA"/>
</dbReference>
<evidence type="ECO:0000256" key="7">
    <source>
        <dbReference type="ARBA" id="ARBA00022840"/>
    </source>
</evidence>
<evidence type="ECO:0000256" key="3">
    <source>
        <dbReference type="ARBA" id="ARBA00005842"/>
    </source>
</evidence>
<keyword evidence="5 10" id="KW-0819">tRNA processing</keyword>
<dbReference type="InterPro" id="IPR027417">
    <property type="entry name" value="P-loop_NTPase"/>
</dbReference>
<keyword evidence="15" id="KW-1185">Reference proteome</keyword>
<dbReference type="HAMAP" id="MF_00185">
    <property type="entry name" value="IPP_trans"/>
    <property type="match status" value="1"/>
</dbReference>
<dbReference type="Pfam" id="PF01715">
    <property type="entry name" value="IPPT"/>
    <property type="match status" value="1"/>
</dbReference>
<feature type="binding site" evidence="10">
    <location>
        <begin position="30"/>
        <end position="37"/>
    </location>
    <ligand>
        <name>ATP</name>
        <dbReference type="ChEBI" id="CHEBI:30616"/>
    </ligand>
</feature>
<evidence type="ECO:0000256" key="6">
    <source>
        <dbReference type="ARBA" id="ARBA00022741"/>
    </source>
</evidence>
<evidence type="ECO:0000256" key="4">
    <source>
        <dbReference type="ARBA" id="ARBA00022679"/>
    </source>
</evidence>
<dbReference type="RefSeq" id="WP_084386153.1">
    <property type="nucleotide sequence ID" value="NZ_MEHT01000009.1"/>
</dbReference>
<protein>
    <recommendedName>
        <fullName evidence="10">tRNA dimethylallyltransferase</fullName>
        <ecNumber evidence="10">2.5.1.75</ecNumber>
    </recommendedName>
    <alternativeName>
        <fullName evidence="10">Dimethylallyl diphosphate:tRNA dimethylallyltransferase</fullName>
        <shortName evidence="10">DMAPP:tRNA dimethylallyltransferase</shortName>
        <shortName evidence="10">DMATase</shortName>
    </alternativeName>
    <alternativeName>
        <fullName evidence="10">Isopentenyl-diphosphate:tRNA isopentenyltransferase</fullName>
        <shortName evidence="10">IPP transferase</shortName>
        <shortName evidence="10">IPPT</shortName>
        <shortName evidence="10">IPTase</shortName>
    </alternativeName>
</protein>
<keyword evidence="7 10" id="KW-0067">ATP-binding</keyword>
<organism evidence="14 15">
    <name type="scientific">Roseinatronobacter thiooxidans</name>
    <dbReference type="NCBI Taxonomy" id="121821"/>
    <lineage>
        <taxon>Bacteria</taxon>
        <taxon>Pseudomonadati</taxon>
        <taxon>Pseudomonadota</taxon>
        <taxon>Alphaproteobacteria</taxon>
        <taxon>Rhodobacterales</taxon>
        <taxon>Paracoccaceae</taxon>
        <taxon>Roseinatronobacter</taxon>
    </lineage>
</organism>
<proteinExistence type="inferred from homology"/>
<dbReference type="Gene3D" id="1.10.20.140">
    <property type="match status" value="1"/>
</dbReference>
<evidence type="ECO:0000256" key="13">
    <source>
        <dbReference type="RuleBase" id="RU003785"/>
    </source>
</evidence>
<sequence>MAKFPDPLARALDWLHTSPPDPARPVLLAGPTASGKSALALALARHQNRVIVNADALQVYDMWRVLSARPDAADCAQVPHYLYGTVTRDQDWSVGHWLRAVEGLMARHGNPVIVGGTGLYFRALTEGLVEIPPIPAQVRAEADTRLAAEGVGALLQELDPHTRAQIDTQNPARVQRAWEVLHATGTGLADWQARTPPPLLPAPQATALVLRPQVEWLNARIDSRFAAMMAQGALEEARAVLPHWQPRAPWAKAIGAPELIAHLQGHISLPQAHLAATLATRQYAKRQRTWFRNRMKDWTILS</sequence>
<dbReference type="PANTHER" id="PTHR11088">
    <property type="entry name" value="TRNA DIMETHYLALLYLTRANSFERASE"/>
    <property type="match status" value="1"/>
</dbReference>
<reference evidence="14 15" key="1">
    <citation type="submission" date="2018-06" db="EMBL/GenBank/DDBJ databases">
        <title>Genomic Encyclopedia of Archaeal and Bacterial Type Strains, Phase II (KMG-II): from individual species to whole genera.</title>
        <authorList>
            <person name="Goeker M."/>
        </authorList>
    </citation>
    <scope>NUCLEOTIDE SEQUENCE [LARGE SCALE GENOMIC DNA]</scope>
    <source>
        <strain evidence="14 15">DSM 13087</strain>
    </source>
</reference>
<comment type="cofactor">
    <cofactor evidence="1 10">
        <name>Mg(2+)</name>
        <dbReference type="ChEBI" id="CHEBI:18420"/>
    </cofactor>
</comment>
<dbReference type="AlphaFoldDB" id="A0A2W7QIC9"/>
<keyword evidence="6 10" id="KW-0547">Nucleotide-binding</keyword>
<comment type="similarity">
    <text evidence="3 10 13">Belongs to the IPP transferase family.</text>
</comment>
<dbReference type="SUPFAM" id="SSF52540">
    <property type="entry name" value="P-loop containing nucleoside triphosphate hydrolases"/>
    <property type="match status" value="1"/>
</dbReference>
<evidence type="ECO:0000256" key="2">
    <source>
        <dbReference type="ARBA" id="ARBA00003213"/>
    </source>
</evidence>
<dbReference type="InterPro" id="IPR018022">
    <property type="entry name" value="IPT"/>
</dbReference>
<comment type="catalytic activity">
    <reaction evidence="9 10 11">
        <text>adenosine(37) in tRNA + dimethylallyl diphosphate = N(6)-dimethylallyladenosine(37) in tRNA + diphosphate</text>
        <dbReference type="Rhea" id="RHEA:26482"/>
        <dbReference type="Rhea" id="RHEA-COMP:10162"/>
        <dbReference type="Rhea" id="RHEA-COMP:10375"/>
        <dbReference type="ChEBI" id="CHEBI:33019"/>
        <dbReference type="ChEBI" id="CHEBI:57623"/>
        <dbReference type="ChEBI" id="CHEBI:74411"/>
        <dbReference type="ChEBI" id="CHEBI:74415"/>
        <dbReference type="EC" id="2.5.1.75"/>
    </reaction>
</comment>
<dbReference type="NCBIfam" id="TIGR00174">
    <property type="entry name" value="miaA"/>
    <property type="match status" value="1"/>
</dbReference>
<accession>A0A2W7QIC9</accession>
<feature type="binding site" evidence="10">
    <location>
        <begin position="32"/>
        <end position="37"/>
    </location>
    <ligand>
        <name>substrate</name>
    </ligand>
</feature>
<name>A0A2W7QIC9_9RHOB</name>
<evidence type="ECO:0000313" key="14">
    <source>
        <dbReference type="EMBL" id="PZX48234.1"/>
    </source>
</evidence>
<feature type="site" description="Interaction with substrate tRNA" evidence="10">
    <location>
        <position position="139"/>
    </location>
</feature>
<dbReference type="Gene3D" id="3.40.50.300">
    <property type="entry name" value="P-loop containing nucleotide triphosphate hydrolases"/>
    <property type="match status" value="1"/>
</dbReference>
<gene>
    <name evidence="10" type="primary">miaA</name>
    <name evidence="14" type="ORF">LY56_00385</name>
</gene>
<evidence type="ECO:0000256" key="1">
    <source>
        <dbReference type="ARBA" id="ARBA00001946"/>
    </source>
</evidence>
<evidence type="ECO:0000256" key="12">
    <source>
        <dbReference type="RuleBase" id="RU003784"/>
    </source>
</evidence>